<dbReference type="EMBL" id="RIZI01000158">
    <property type="protein sequence ID" value="RNF63233.1"/>
    <property type="molecule type" value="Genomic_DNA"/>
</dbReference>
<keyword evidence="1" id="KW-0732">Signal</keyword>
<proteinExistence type="predicted"/>
<dbReference type="SUPFAM" id="SSF81901">
    <property type="entry name" value="HCP-like"/>
    <property type="match status" value="1"/>
</dbReference>
<feature type="signal peptide" evidence="1">
    <location>
        <begin position="1"/>
        <end position="23"/>
    </location>
</feature>
<organism evidence="2">
    <name type="scientific">Acidithiobacillus sulfuriphilus</name>
    <dbReference type="NCBI Taxonomy" id="1867749"/>
    <lineage>
        <taxon>Bacteria</taxon>
        <taxon>Pseudomonadati</taxon>
        <taxon>Pseudomonadota</taxon>
        <taxon>Acidithiobacillia</taxon>
        <taxon>Acidithiobacillales</taxon>
        <taxon>Acidithiobacillaceae</taxon>
        <taxon>Acidithiobacillus</taxon>
    </lineage>
</organism>
<dbReference type="InterPro" id="IPR011990">
    <property type="entry name" value="TPR-like_helical_dom_sf"/>
</dbReference>
<evidence type="ECO:0000313" key="2">
    <source>
        <dbReference type="EMBL" id="RNF63233.1"/>
    </source>
</evidence>
<accession>A0A3M8R3V5</accession>
<dbReference type="Gene3D" id="1.25.40.10">
    <property type="entry name" value="Tetratricopeptide repeat domain"/>
    <property type="match status" value="1"/>
</dbReference>
<dbReference type="RefSeq" id="WP_123103449.1">
    <property type="nucleotide sequence ID" value="NZ_CP127527.1"/>
</dbReference>
<name>A0A3M8R3V5_9PROT</name>
<dbReference type="Pfam" id="PF08238">
    <property type="entry name" value="Sel1"/>
    <property type="match status" value="2"/>
</dbReference>
<reference evidence="2" key="1">
    <citation type="submission" date="2018-10" db="EMBL/GenBank/DDBJ databases">
        <title>Acidithiobacillus sulfuriphilus sp. nov.: an extremely acidophilic sulfur-oxidizing chemolithotroph isolated from a neutral pH environment.</title>
        <authorList>
            <person name="Falagan C."/>
            <person name="Moya-Beltran A."/>
            <person name="Quatrini R."/>
            <person name="Johnson D.B."/>
        </authorList>
    </citation>
    <scope>NUCLEOTIDE SEQUENCE [LARGE SCALE GENOMIC DNA]</scope>
    <source>
        <strain evidence="2">CJ-2</strain>
    </source>
</reference>
<evidence type="ECO:0000256" key="1">
    <source>
        <dbReference type="SAM" id="SignalP"/>
    </source>
</evidence>
<dbReference type="AlphaFoldDB" id="A0A3M8R3V5"/>
<comment type="caution">
    <text evidence="2">The sequence shown here is derived from an EMBL/GenBank/DDBJ whole genome shotgun (WGS) entry which is preliminary data.</text>
</comment>
<dbReference type="OrthoDB" id="6810016at2"/>
<dbReference type="SMART" id="SM00671">
    <property type="entry name" value="SEL1"/>
    <property type="match status" value="2"/>
</dbReference>
<dbReference type="PROSITE" id="PS51257">
    <property type="entry name" value="PROKAR_LIPOPROTEIN"/>
    <property type="match status" value="1"/>
</dbReference>
<dbReference type="InterPro" id="IPR006597">
    <property type="entry name" value="Sel1-like"/>
</dbReference>
<protein>
    <submittedName>
        <fullName evidence="2">Sel1 repeat family protein</fullName>
    </submittedName>
</protein>
<gene>
    <name evidence="2" type="ORF">EC580_06775</name>
</gene>
<feature type="chain" id="PRO_5018337206" evidence="1">
    <location>
        <begin position="24"/>
        <end position="200"/>
    </location>
</feature>
<sequence>MNILSWRFVFISGLMALSGCGMAPTLSQVQSSNPAPQGYVWEPAGLGFYRTVPKPLAAAGADAMAADAARIAAQFKQMEAYERGGIDGPPNFAKAAAVLRQIVAAGNAGGVLSEQKLAIAYQWGLGLPRSEAEALSWWRAAAEHGNQLAEAMMMHFYTIGGDGLKADRQKAEFWRKALQHTVPGLAALKLPDSTAVLKGP</sequence>